<evidence type="ECO:0000313" key="2">
    <source>
        <dbReference type="Proteomes" id="UP000077315"/>
    </source>
</evidence>
<dbReference type="AlphaFoldDB" id="A0A167KN84"/>
<organism evidence="1 2">
    <name type="scientific">Phycomyces blakesleeanus (strain ATCC 8743b / DSM 1359 / FGSC 10004 / NBRC 33097 / NRRL 1555)</name>
    <dbReference type="NCBI Taxonomy" id="763407"/>
    <lineage>
        <taxon>Eukaryota</taxon>
        <taxon>Fungi</taxon>
        <taxon>Fungi incertae sedis</taxon>
        <taxon>Mucoromycota</taxon>
        <taxon>Mucoromycotina</taxon>
        <taxon>Mucoromycetes</taxon>
        <taxon>Mucorales</taxon>
        <taxon>Phycomycetaceae</taxon>
        <taxon>Phycomyces</taxon>
    </lineage>
</organism>
<protein>
    <recommendedName>
        <fullName evidence="3">Tc1-like transposase DDE domain-containing protein</fullName>
    </recommendedName>
</protein>
<keyword evidence="2" id="KW-1185">Reference proteome</keyword>
<evidence type="ECO:0000313" key="1">
    <source>
        <dbReference type="EMBL" id="OAD68477.1"/>
    </source>
</evidence>
<evidence type="ECO:0008006" key="3">
    <source>
        <dbReference type="Google" id="ProtNLM"/>
    </source>
</evidence>
<dbReference type="GeneID" id="28993435"/>
<proteinExistence type="predicted"/>
<dbReference type="InParanoid" id="A0A167KN84"/>
<name>A0A167KN84_PHYB8</name>
<sequence length="152" mass="16923">MTTSHKAFVNGCGIDSSFAQTPLREAHHVCLQVQVDLFCNVRQSVLVAKNEQMKLKVVYLADVKELVGLVVSDAISSTTTTTATTKYIVWPELNCLICISLKNPKFCKQPFSAVLGEIDKYANMKGNFLVIDNAPIHQNADISHYISSRRYN</sequence>
<dbReference type="VEuPathDB" id="FungiDB:PHYBLDRAFT_150648"/>
<dbReference type="RefSeq" id="XP_018286517.1">
    <property type="nucleotide sequence ID" value="XM_018432529.1"/>
</dbReference>
<reference evidence="2" key="1">
    <citation type="submission" date="2015-06" db="EMBL/GenBank/DDBJ databases">
        <title>Expansion of signal transduction pathways in fungi by whole-genome duplication.</title>
        <authorList>
            <consortium name="DOE Joint Genome Institute"/>
            <person name="Corrochano L.M."/>
            <person name="Kuo A."/>
            <person name="Marcet-Houben M."/>
            <person name="Polaino S."/>
            <person name="Salamov A."/>
            <person name="Villalobos J.M."/>
            <person name="Alvarez M.I."/>
            <person name="Avalos J."/>
            <person name="Benito E.P."/>
            <person name="Benoit I."/>
            <person name="Burger G."/>
            <person name="Camino L.P."/>
            <person name="Canovas D."/>
            <person name="Cerda-Olmedo E."/>
            <person name="Cheng J.-F."/>
            <person name="Dominguez A."/>
            <person name="Elias M."/>
            <person name="Eslava A.P."/>
            <person name="Glaser F."/>
            <person name="Grimwood J."/>
            <person name="Gutierrez G."/>
            <person name="Heitman J."/>
            <person name="Henrissat B."/>
            <person name="Iturriaga E.A."/>
            <person name="Lang B.F."/>
            <person name="Lavin J.L."/>
            <person name="Lee S."/>
            <person name="Li W."/>
            <person name="Lindquist E."/>
            <person name="Lopez-Garcia S."/>
            <person name="Luque E.M."/>
            <person name="Marcos A.T."/>
            <person name="Martin J."/>
            <person name="McCluskey K."/>
            <person name="Medina H.R."/>
            <person name="Miralles-Duran A."/>
            <person name="Miyazaki A."/>
            <person name="Munoz-Torres E."/>
            <person name="Oguiza J.A."/>
            <person name="Ohm R."/>
            <person name="Olmedo M."/>
            <person name="Orejas M."/>
            <person name="Ortiz-Castellanos L."/>
            <person name="Pisabarro A.G."/>
            <person name="Rodriguez-Romero J."/>
            <person name="Ruiz-Herrera J."/>
            <person name="Ruiz-Vazquez R."/>
            <person name="Sanz C."/>
            <person name="Schackwitz W."/>
            <person name="Schmutz J."/>
            <person name="Shahriari M."/>
            <person name="Shelest E."/>
            <person name="Silva-Franco F."/>
            <person name="Soanes D."/>
            <person name="Syed K."/>
            <person name="Tagua V.G."/>
            <person name="Talbot N.J."/>
            <person name="Thon M."/>
            <person name="De vries R.P."/>
            <person name="Wiebenga A."/>
            <person name="Yadav J.S."/>
            <person name="Braun E.L."/>
            <person name="Baker S."/>
            <person name="Garre V."/>
            <person name="Horwitz B."/>
            <person name="Torres-Martinez S."/>
            <person name="Idnurm A."/>
            <person name="Herrera-Estrella A."/>
            <person name="Gabaldon T."/>
            <person name="Grigoriev I.V."/>
        </authorList>
    </citation>
    <scope>NUCLEOTIDE SEQUENCE [LARGE SCALE GENOMIC DNA]</scope>
    <source>
        <strain evidence="2">NRRL 1555(-)</strain>
    </source>
</reference>
<dbReference type="Proteomes" id="UP000077315">
    <property type="component" value="Unassembled WGS sequence"/>
</dbReference>
<gene>
    <name evidence="1" type="ORF">PHYBLDRAFT_150648</name>
</gene>
<accession>A0A167KN84</accession>
<dbReference type="EMBL" id="KV440995">
    <property type="protein sequence ID" value="OAD68477.1"/>
    <property type="molecule type" value="Genomic_DNA"/>
</dbReference>